<dbReference type="EMBL" id="LWBP01000002">
    <property type="protein sequence ID" value="OQP67910.1"/>
    <property type="molecule type" value="Genomic_DNA"/>
</dbReference>
<organism evidence="1 2">
    <name type="scientific">Niastella populi</name>
    <dbReference type="NCBI Taxonomy" id="550983"/>
    <lineage>
        <taxon>Bacteria</taxon>
        <taxon>Pseudomonadati</taxon>
        <taxon>Bacteroidota</taxon>
        <taxon>Chitinophagia</taxon>
        <taxon>Chitinophagales</taxon>
        <taxon>Chitinophagaceae</taxon>
        <taxon>Niastella</taxon>
    </lineage>
</organism>
<dbReference type="AlphaFoldDB" id="A0A1V9GBF5"/>
<proteinExistence type="predicted"/>
<protein>
    <submittedName>
        <fullName evidence="1">Uncharacterized protein</fullName>
    </submittedName>
</protein>
<keyword evidence="2" id="KW-1185">Reference proteome</keyword>
<comment type="caution">
    <text evidence="1">The sequence shown here is derived from an EMBL/GenBank/DDBJ whole genome shotgun (WGS) entry which is preliminary data.</text>
</comment>
<accession>A0A1V9GBF5</accession>
<gene>
    <name evidence="1" type="ORF">A4R26_10440</name>
</gene>
<name>A0A1V9GBF5_9BACT</name>
<evidence type="ECO:0000313" key="1">
    <source>
        <dbReference type="EMBL" id="OQP67910.1"/>
    </source>
</evidence>
<sequence length="59" mass="6792">MINGFKNKKICFGYPNCGKTGMFTKQNAKMSPLIFLRMAFNSFFYQQKCQSLLKLKISG</sequence>
<evidence type="ECO:0000313" key="2">
    <source>
        <dbReference type="Proteomes" id="UP000192276"/>
    </source>
</evidence>
<reference evidence="2" key="1">
    <citation type="submission" date="2016-04" db="EMBL/GenBank/DDBJ databases">
        <authorList>
            <person name="Chen L."/>
            <person name="Zhuang W."/>
            <person name="Wang G."/>
        </authorList>
    </citation>
    <scope>NUCLEOTIDE SEQUENCE [LARGE SCALE GENOMIC DNA]</scope>
    <source>
        <strain evidence="2">208</strain>
    </source>
</reference>
<dbReference type="Proteomes" id="UP000192276">
    <property type="component" value="Unassembled WGS sequence"/>
</dbReference>